<feature type="non-terminal residue" evidence="1">
    <location>
        <position position="1"/>
    </location>
</feature>
<dbReference type="EMBL" id="JAHRIN010018345">
    <property type="protein sequence ID" value="MEQ2197912.1"/>
    <property type="molecule type" value="Genomic_DNA"/>
</dbReference>
<protein>
    <submittedName>
        <fullName evidence="1">Protein lin-54</fullName>
    </submittedName>
</protein>
<dbReference type="Proteomes" id="UP001434883">
    <property type="component" value="Unassembled WGS sequence"/>
</dbReference>
<accession>A0ABV0QQ00</accession>
<dbReference type="PANTHER" id="PTHR12446">
    <property type="entry name" value="TESMIN/TSO1-RELATED"/>
    <property type="match status" value="1"/>
</dbReference>
<comment type="caution">
    <text evidence="1">The sequence shown here is derived from an EMBL/GenBank/DDBJ whole genome shotgun (WGS) entry which is preliminary data.</text>
</comment>
<proteinExistence type="predicted"/>
<organism evidence="1 2">
    <name type="scientific">Xenoophorus captivus</name>
    <dbReference type="NCBI Taxonomy" id="1517983"/>
    <lineage>
        <taxon>Eukaryota</taxon>
        <taxon>Metazoa</taxon>
        <taxon>Chordata</taxon>
        <taxon>Craniata</taxon>
        <taxon>Vertebrata</taxon>
        <taxon>Euteleostomi</taxon>
        <taxon>Actinopterygii</taxon>
        <taxon>Neopterygii</taxon>
        <taxon>Teleostei</taxon>
        <taxon>Neoteleostei</taxon>
        <taxon>Acanthomorphata</taxon>
        <taxon>Ovalentaria</taxon>
        <taxon>Atherinomorphae</taxon>
        <taxon>Cyprinodontiformes</taxon>
        <taxon>Goodeidae</taxon>
        <taxon>Xenoophorus</taxon>
    </lineage>
</organism>
<dbReference type="InterPro" id="IPR028307">
    <property type="entry name" value="Lin-54_fam"/>
</dbReference>
<gene>
    <name evidence="1" type="primary">LIN54</name>
    <name evidence="1" type="ORF">XENOCAPTIV_005009</name>
</gene>
<dbReference type="PANTHER" id="PTHR12446:SF34">
    <property type="entry name" value="PROTEIN LIN-54 HOMOLOG"/>
    <property type="match status" value="1"/>
</dbReference>
<evidence type="ECO:0000313" key="2">
    <source>
        <dbReference type="Proteomes" id="UP001434883"/>
    </source>
</evidence>
<sequence>AKIMCSSICKCVGCKNFEESPERKTLMHLADAAEVRVQQQTAAKTKLSSQISDLLMRTTPIISSGGGRYSKHFSNLHLSEVLFRSFSDLQLVFKK</sequence>
<name>A0ABV0QQ00_9TELE</name>
<evidence type="ECO:0000313" key="1">
    <source>
        <dbReference type="EMBL" id="MEQ2197912.1"/>
    </source>
</evidence>
<keyword evidence="2" id="KW-1185">Reference proteome</keyword>
<reference evidence="1 2" key="1">
    <citation type="submission" date="2021-06" db="EMBL/GenBank/DDBJ databases">
        <authorList>
            <person name="Palmer J.M."/>
        </authorList>
    </citation>
    <scope>NUCLEOTIDE SEQUENCE [LARGE SCALE GENOMIC DNA]</scope>
    <source>
        <strain evidence="1 2">XC_2019</strain>
        <tissue evidence="1">Muscle</tissue>
    </source>
</reference>